<gene>
    <name evidence="4" type="ORF">HHK36_022024</name>
</gene>
<feature type="repeat" description="ANK" evidence="1">
    <location>
        <begin position="234"/>
        <end position="257"/>
    </location>
</feature>
<organism evidence="4 5">
    <name type="scientific">Tetracentron sinense</name>
    <name type="common">Spur-leaf</name>
    <dbReference type="NCBI Taxonomy" id="13715"/>
    <lineage>
        <taxon>Eukaryota</taxon>
        <taxon>Viridiplantae</taxon>
        <taxon>Streptophyta</taxon>
        <taxon>Embryophyta</taxon>
        <taxon>Tracheophyta</taxon>
        <taxon>Spermatophyta</taxon>
        <taxon>Magnoliopsida</taxon>
        <taxon>Trochodendrales</taxon>
        <taxon>Trochodendraceae</taxon>
        <taxon>Tetracentron</taxon>
    </lineage>
</organism>
<evidence type="ECO:0000256" key="1">
    <source>
        <dbReference type="PROSITE-ProRule" id="PRU00023"/>
    </source>
</evidence>
<dbReference type="PANTHER" id="PTHR24121">
    <property type="entry name" value="NO MECHANORECEPTOR POTENTIAL C, ISOFORM D-RELATED"/>
    <property type="match status" value="1"/>
</dbReference>
<dbReference type="SMART" id="SM00248">
    <property type="entry name" value="ANK"/>
    <property type="match status" value="7"/>
</dbReference>
<dbReference type="InterPro" id="IPR036770">
    <property type="entry name" value="Ankyrin_rpt-contain_sf"/>
</dbReference>
<evidence type="ECO:0000259" key="3">
    <source>
        <dbReference type="Pfam" id="PF03101"/>
    </source>
</evidence>
<dbReference type="Proteomes" id="UP000655225">
    <property type="component" value="Unassembled WGS sequence"/>
</dbReference>
<feature type="region of interest" description="Disordered" evidence="2">
    <location>
        <begin position="320"/>
        <end position="355"/>
    </location>
</feature>
<dbReference type="PROSITE" id="PS50297">
    <property type="entry name" value="ANK_REP_REGION"/>
    <property type="match status" value="2"/>
</dbReference>
<dbReference type="Gene3D" id="1.25.40.20">
    <property type="entry name" value="Ankyrin repeat-containing domain"/>
    <property type="match status" value="1"/>
</dbReference>
<accession>A0A834YP97</accession>
<sequence length="607" mass="68242">MVEKSRDVQGGRKQTNNIPIRIRNKGKNTVLHEALRCCRSDVVKMLTEKDPELWCFVNEAGESPLYLAVKGGLTEIACQVLQSSHTYAHGRPNGLTALHAATIWEDYGIEELLVKTKLELIKEEDKFGRTALHYATSYNRLEVVKLLIESDSSVAYIQDKDGSSVALHYAAGNGHDDVIKEIIGRYPDAVEPVDNRGQNAIHVCIANYNQYEKVLDSFMSEDRHDELINQPNKDGNTPLHLAVNRDTLGLVKYLLEKYKGRVDIDAMNKAHFSPLDLALSGKHDPQPQEAYTHVRREDVQQSVMASGVEATASGAVMATKGMKSGQSQTLVKSGSSSKHKGQSDGSDYQKKDHRRVNVKKVHVETRTGCMARLVIGLNDYDTWVVKVFVANHNHPVVTPSRAHLLMSERKLQSSHVVRIIEFEDVGVPPVDGIELMAKEAGGKENLGITELDYRNFLPTMKQNQVRKGEAQRVMDYFKRMQLENPSFFYVVQEKASFIFCVEYIALFCQDCDEAIHSAISLSGNHQLFLVTGIQKKQLEFGELEWFTDIGIFGKQVPQEALAAAEVPQLPISQPSNAALYRPTKYNMPHKKPRVEIQDDYFTIPDHR</sequence>
<dbReference type="Pfam" id="PF12796">
    <property type="entry name" value="Ank_2"/>
    <property type="match status" value="1"/>
</dbReference>
<dbReference type="InterPro" id="IPR002110">
    <property type="entry name" value="Ankyrin_rpt"/>
</dbReference>
<keyword evidence="1" id="KW-0040">ANK repeat</keyword>
<dbReference type="AlphaFoldDB" id="A0A834YP97"/>
<comment type="caution">
    <text evidence="4">The sequence shown here is derived from an EMBL/GenBank/DDBJ whole genome shotgun (WGS) entry which is preliminary data.</text>
</comment>
<dbReference type="PROSITE" id="PS50088">
    <property type="entry name" value="ANK_REPEAT"/>
    <property type="match status" value="2"/>
</dbReference>
<feature type="repeat" description="ANK" evidence="1">
    <location>
        <begin position="127"/>
        <end position="159"/>
    </location>
</feature>
<feature type="domain" description="FAR1" evidence="3">
    <location>
        <begin position="349"/>
        <end position="397"/>
    </location>
</feature>
<dbReference type="OrthoDB" id="194358at2759"/>
<evidence type="ECO:0000313" key="4">
    <source>
        <dbReference type="EMBL" id="KAF8391790.1"/>
    </source>
</evidence>
<reference evidence="4 5" key="1">
    <citation type="submission" date="2020-04" db="EMBL/GenBank/DDBJ databases">
        <title>Plant Genome Project.</title>
        <authorList>
            <person name="Zhang R.-G."/>
        </authorList>
    </citation>
    <scope>NUCLEOTIDE SEQUENCE [LARGE SCALE GENOMIC DNA]</scope>
    <source>
        <strain evidence="4">YNK0</strain>
        <tissue evidence="4">Leaf</tissue>
    </source>
</reference>
<proteinExistence type="predicted"/>
<name>A0A834YP97_TETSI</name>
<evidence type="ECO:0000256" key="2">
    <source>
        <dbReference type="SAM" id="MobiDB-lite"/>
    </source>
</evidence>
<dbReference type="Pfam" id="PF03101">
    <property type="entry name" value="FAR1"/>
    <property type="match status" value="1"/>
</dbReference>
<keyword evidence="5" id="KW-1185">Reference proteome</keyword>
<dbReference type="EMBL" id="JABCRI010000016">
    <property type="protein sequence ID" value="KAF8391790.1"/>
    <property type="molecule type" value="Genomic_DNA"/>
</dbReference>
<protein>
    <recommendedName>
        <fullName evidence="3">FAR1 domain-containing protein</fullName>
    </recommendedName>
</protein>
<dbReference type="PANTHER" id="PTHR24121:SF22">
    <property type="entry name" value="PROTEIN ACCELERATED CELL DEATH 6-LIKE"/>
    <property type="match status" value="1"/>
</dbReference>
<dbReference type="SUPFAM" id="SSF48403">
    <property type="entry name" value="Ankyrin repeat"/>
    <property type="match status" value="1"/>
</dbReference>
<evidence type="ECO:0000313" key="5">
    <source>
        <dbReference type="Proteomes" id="UP000655225"/>
    </source>
</evidence>
<dbReference type="Pfam" id="PF00023">
    <property type="entry name" value="Ank"/>
    <property type="match status" value="1"/>
</dbReference>
<dbReference type="InterPro" id="IPR004330">
    <property type="entry name" value="FAR1_DNA_bnd_dom"/>
</dbReference>